<dbReference type="PANTHER" id="PTHR32468">
    <property type="entry name" value="CATION/H + ANTIPORTER"/>
    <property type="match status" value="1"/>
</dbReference>
<evidence type="ECO:0000313" key="15">
    <source>
        <dbReference type="Proteomes" id="UP001558713"/>
    </source>
</evidence>
<keyword evidence="8 10" id="KW-0472">Membrane</keyword>
<feature type="transmembrane region" description="Helical" evidence="10">
    <location>
        <begin position="32"/>
        <end position="54"/>
    </location>
</feature>
<keyword evidence="6 10" id="KW-1133">Transmembrane helix</keyword>
<evidence type="ECO:0000259" key="11">
    <source>
        <dbReference type="Pfam" id="PF00999"/>
    </source>
</evidence>
<accession>A0ABD1BI13</accession>
<dbReference type="Proteomes" id="UP001558713">
    <property type="component" value="Unassembled WGS sequence"/>
</dbReference>
<organism evidence="14 15">
    <name type="scientific">Cardamine amara subsp. amara</name>
    <dbReference type="NCBI Taxonomy" id="228776"/>
    <lineage>
        <taxon>Eukaryota</taxon>
        <taxon>Viridiplantae</taxon>
        <taxon>Streptophyta</taxon>
        <taxon>Embryophyta</taxon>
        <taxon>Tracheophyta</taxon>
        <taxon>Spermatophyta</taxon>
        <taxon>Magnoliopsida</taxon>
        <taxon>eudicotyledons</taxon>
        <taxon>Gunneridae</taxon>
        <taxon>Pentapetalae</taxon>
        <taxon>rosids</taxon>
        <taxon>malvids</taxon>
        <taxon>Brassicales</taxon>
        <taxon>Brassicaceae</taxon>
        <taxon>Cardamineae</taxon>
        <taxon>Cardamine</taxon>
    </lineage>
</organism>
<evidence type="ECO:0000259" key="13">
    <source>
        <dbReference type="Pfam" id="PF23259"/>
    </source>
</evidence>
<sequence length="770" mass="85780">MNTTTYIDGCIPLVFNISSNGFWENLKSPDVIFGYSLPLIEFQILLIFVFSVLVHMIIRCAGISPIPSYMIAGMILGPQLFDLREESSRRLSWDPVLDGNSPLKGVSVVGNIMFTLLMTAKISRRLAFNNGPLPIVIGILSFIVPFFGGLSLRNLYKENINPLYLPSKKALAERTVIISSQSSILLSTITYFLSELKILNSELGRLVLSASLINDILGVIVSVLAYLAGTYKNKSPMTAYRDCIGVVVLILVVFCVLRPAIEWILERTPEGKPVADMYVHAAVVTVLASAAYSVFFNMKYLLGPFLIGIIIPEGPPLGSALEAKYDALTMKVLTPISIAFSTMRCDVMKIIYAFDDITYNIFLMVFTGVLKMAASMLPCLYCSIPLKEAIAVGLLLCSKSFSEIFLYESTLDDMYISQATYTFLICCALINSGIIPTILAALYDPNRKYVGYQKRNIMSLKPNSYLRILTCLHKPENISVAITFLQLYPSTIIVTVLHLVKLIGKTVPVLISHNKKSRQLLNNSYIHTANLAFRQLEYVTMTMFTVLTHENLMYDEVCKLALEQATSMIIVPSGRKWTIDGAFESEDEAIRRLNESLLKNSPCSIGILVDRGQFSCRGRRKSNIEVGVLFIGGKDDREALSLVKKMKHNPRIKITVIQLVSNRETETTNWEYILDHGVLEDLRETEATNCISYTERFVNGGPELATTVRLLSEDFDLMVVGRDHGMATPDFSGITEWIELPELGVIGDLLAAKDLNSRVSVLVVQQQQQT</sequence>
<dbReference type="Pfam" id="PF23259">
    <property type="entry name" value="CHX17_C"/>
    <property type="match status" value="1"/>
</dbReference>
<feature type="domain" description="Cation/H(+) antiporter central" evidence="12">
    <location>
        <begin position="527"/>
        <end position="612"/>
    </location>
</feature>
<keyword evidence="2" id="KW-0813">Transport</keyword>
<keyword evidence="7" id="KW-0406">Ion transport</keyword>
<feature type="transmembrane region" description="Helical" evidence="10">
    <location>
        <begin position="132"/>
        <end position="156"/>
    </location>
</feature>
<dbReference type="InterPro" id="IPR057290">
    <property type="entry name" value="CHX17_C"/>
</dbReference>
<reference evidence="14 15" key="1">
    <citation type="submission" date="2024-04" db="EMBL/GenBank/DDBJ databases">
        <title>Genome assembly C_amara_ONT_v2.</title>
        <authorList>
            <person name="Yant L."/>
            <person name="Moore C."/>
            <person name="Slenker M."/>
        </authorList>
    </citation>
    <scope>NUCLEOTIDE SEQUENCE [LARGE SCALE GENOMIC DNA]</scope>
    <source>
        <tissue evidence="14">Leaf</tissue>
    </source>
</reference>
<feature type="transmembrane region" description="Helical" evidence="10">
    <location>
        <begin position="206"/>
        <end position="227"/>
    </location>
</feature>
<dbReference type="InterPro" id="IPR038770">
    <property type="entry name" value="Na+/solute_symporter_sf"/>
</dbReference>
<evidence type="ECO:0000256" key="4">
    <source>
        <dbReference type="ARBA" id="ARBA00022692"/>
    </source>
</evidence>
<dbReference type="Gene3D" id="1.20.1530.20">
    <property type="match status" value="1"/>
</dbReference>
<gene>
    <name evidence="14" type="ORF">V5N11_022285</name>
</gene>
<keyword evidence="4 10" id="KW-0812">Transmembrane</keyword>
<evidence type="ECO:0000256" key="6">
    <source>
        <dbReference type="ARBA" id="ARBA00022989"/>
    </source>
</evidence>
<protein>
    <submittedName>
        <fullName evidence="14">Cation/H(+) antiporter 12</fullName>
    </submittedName>
</protein>
<feature type="transmembrane region" description="Helical" evidence="10">
    <location>
        <begin position="239"/>
        <end position="257"/>
    </location>
</feature>
<comment type="caution">
    <text evidence="14">The sequence shown here is derived from an EMBL/GenBank/DDBJ whole genome shotgun (WGS) entry which is preliminary data.</text>
</comment>
<keyword evidence="15" id="KW-1185">Reference proteome</keyword>
<feature type="transmembrane region" description="Helical" evidence="10">
    <location>
        <begin position="176"/>
        <end position="194"/>
    </location>
</feature>
<feature type="transmembrane region" description="Helical" evidence="10">
    <location>
        <begin position="389"/>
        <end position="407"/>
    </location>
</feature>
<dbReference type="AlphaFoldDB" id="A0ABD1BI13"/>
<evidence type="ECO:0000256" key="9">
    <source>
        <dbReference type="ARBA" id="ARBA00038341"/>
    </source>
</evidence>
<proteinExistence type="inferred from homology"/>
<evidence type="ECO:0000256" key="3">
    <source>
        <dbReference type="ARBA" id="ARBA00022538"/>
    </source>
</evidence>
<dbReference type="GO" id="GO:0016020">
    <property type="term" value="C:membrane"/>
    <property type="evidence" value="ECO:0007669"/>
    <property type="project" value="UniProtKB-SubCell"/>
</dbReference>
<evidence type="ECO:0000256" key="1">
    <source>
        <dbReference type="ARBA" id="ARBA00004141"/>
    </source>
</evidence>
<dbReference type="Pfam" id="PF23256">
    <property type="entry name" value="CHX17_2nd"/>
    <property type="match status" value="1"/>
</dbReference>
<keyword evidence="5" id="KW-0630">Potassium</keyword>
<evidence type="ECO:0000256" key="8">
    <source>
        <dbReference type="ARBA" id="ARBA00023136"/>
    </source>
</evidence>
<comment type="similarity">
    <text evidence="9">Belongs to the monovalent cation:proton antiporter 2 (CPA2) transporter (TC 2.A.37) family. CHX (TC 2.A.37.4) subfamily.</text>
</comment>
<dbReference type="InterPro" id="IPR050794">
    <property type="entry name" value="CPA2_transporter"/>
</dbReference>
<comment type="subcellular location">
    <subcellularLocation>
        <location evidence="1">Membrane</location>
        <topology evidence="1">Multi-pass membrane protein</topology>
    </subcellularLocation>
</comment>
<dbReference type="EMBL" id="JBANAX010000297">
    <property type="protein sequence ID" value="KAL1214840.1"/>
    <property type="molecule type" value="Genomic_DNA"/>
</dbReference>
<feature type="transmembrane region" description="Helical" evidence="10">
    <location>
        <begin position="278"/>
        <end position="296"/>
    </location>
</feature>
<evidence type="ECO:0000256" key="5">
    <source>
        <dbReference type="ARBA" id="ARBA00022958"/>
    </source>
</evidence>
<feature type="domain" description="Cation/H+ exchanger transmembrane" evidence="11">
    <location>
        <begin position="51"/>
        <end position="441"/>
    </location>
</feature>
<evidence type="ECO:0000256" key="7">
    <source>
        <dbReference type="ARBA" id="ARBA00023065"/>
    </source>
</evidence>
<evidence type="ECO:0000259" key="12">
    <source>
        <dbReference type="Pfam" id="PF23256"/>
    </source>
</evidence>
<feature type="transmembrane region" description="Helical" evidence="10">
    <location>
        <begin position="419"/>
        <end position="443"/>
    </location>
</feature>
<evidence type="ECO:0000256" key="10">
    <source>
        <dbReference type="SAM" id="Phobius"/>
    </source>
</evidence>
<dbReference type="InterPro" id="IPR057291">
    <property type="entry name" value="CHX17_2nd"/>
</dbReference>
<dbReference type="GO" id="GO:0006813">
    <property type="term" value="P:potassium ion transport"/>
    <property type="evidence" value="ECO:0007669"/>
    <property type="project" value="UniProtKB-KW"/>
</dbReference>
<evidence type="ECO:0000256" key="2">
    <source>
        <dbReference type="ARBA" id="ARBA00022448"/>
    </source>
</evidence>
<evidence type="ECO:0000313" key="14">
    <source>
        <dbReference type="EMBL" id="KAL1214840.1"/>
    </source>
</evidence>
<dbReference type="PANTHER" id="PTHR32468:SF152">
    <property type="entry name" value="CATION_H(+) ANTIPORTER 12"/>
    <property type="match status" value="1"/>
</dbReference>
<dbReference type="Pfam" id="PF00999">
    <property type="entry name" value="Na_H_Exchanger"/>
    <property type="match status" value="1"/>
</dbReference>
<feature type="domain" description="Cation/H(+) antiporter C-terminal" evidence="13">
    <location>
        <begin position="625"/>
        <end position="767"/>
    </location>
</feature>
<keyword evidence="3" id="KW-0633">Potassium transport</keyword>
<dbReference type="InterPro" id="IPR006153">
    <property type="entry name" value="Cation/H_exchanger_TM"/>
</dbReference>
<name>A0ABD1BI13_CARAN</name>
<feature type="transmembrane region" description="Helical" evidence="10">
    <location>
        <begin position="357"/>
        <end position="377"/>
    </location>
</feature>